<evidence type="ECO:0000256" key="2">
    <source>
        <dbReference type="ARBA" id="ARBA00022475"/>
    </source>
</evidence>
<evidence type="ECO:0000256" key="1">
    <source>
        <dbReference type="ARBA" id="ARBA00004651"/>
    </source>
</evidence>
<feature type="transmembrane region" description="Helical" evidence="10">
    <location>
        <begin position="288"/>
        <end position="307"/>
    </location>
</feature>
<evidence type="ECO:0000256" key="4">
    <source>
        <dbReference type="ARBA" id="ARBA00022989"/>
    </source>
</evidence>
<evidence type="ECO:0000256" key="5">
    <source>
        <dbReference type="ARBA" id="ARBA00023040"/>
    </source>
</evidence>
<evidence type="ECO:0000259" key="11">
    <source>
        <dbReference type="PROSITE" id="PS50262"/>
    </source>
</evidence>
<feature type="domain" description="G-protein coupled receptors family 1 profile" evidence="11">
    <location>
        <begin position="35"/>
        <end position="304"/>
    </location>
</feature>
<keyword evidence="2" id="KW-1003">Cell membrane</keyword>
<name>A0A8B7YB39_ACAPL</name>
<keyword evidence="8 9" id="KW-0807">Transducer</keyword>
<evidence type="ECO:0000256" key="10">
    <source>
        <dbReference type="SAM" id="Phobius"/>
    </source>
</evidence>
<evidence type="ECO:0000256" key="3">
    <source>
        <dbReference type="ARBA" id="ARBA00022692"/>
    </source>
</evidence>
<reference evidence="13" key="1">
    <citation type="submission" date="2025-08" db="UniProtKB">
        <authorList>
            <consortium name="RefSeq"/>
        </authorList>
    </citation>
    <scope>IDENTIFICATION</scope>
</reference>
<dbReference type="OrthoDB" id="5957871at2759"/>
<keyword evidence="12" id="KW-1185">Reference proteome</keyword>
<dbReference type="CDD" id="cd00637">
    <property type="entry name" value="7tm_classA_rhodopsin-like"/>
    <property type="match status" value="1"/>
</dbReference>
<dbReference type="KEGG" id="aplc:110978319"/>
<dbReference type="RefSeq" id="XP_022088921.1">
    <property type="nucleotide sequence ID" value="XM_022233229.1"/>
</dbReference>
<dbReference type="Pfam" id="PF00001">
    <property type="entry name" value="7tm_1"/>
    <property type="match status" value="1"/>
</dbReference>
<protein>
    <submittedName>
        <fullName evidence="13">Melanopsin-like</fullName>
    </submittedName>
</protein>
<feature type="transmembrane region" description="Helical" evidence="10">
    <location>
        <begin position="136"/>
        <end position="158"/>
    </location>
</feature>
<proteinExistence type="inferred from homology"/>
<dbReference type="Proteomes" id="UP000694845">
    <property type="component" value="Unplaced"/>
</dbReference>
<organism evidence="12 13">
    <name type="scientific">Acanthaster planci</name>
    <name type="common">Crown-of-thorns starfish</name>
    <dbReference type="NCBI Taxonomy" id="133434"/>
    <lineage>
        <taxon>Eukaryota</taxon>
        <taxon>Metazoa</taxon>
        <taxon>Echinodermata</taxon>
        <taxon>Eleutherozoa</taxon>
        <taxon>Asterozoa</taxon>
        <taxon>Asteroidea</taxon>
        <taxon>Valvatacea</taxon>
        <taxon>Valvatida</taxon>
        <taxon>Acanthasteridae</taxon>
        <taxon>Acanthaster</taxon>
    </lineage>
</organism>
<dbReference type="Gene3D" id="1.20.1070.10">
    <property type="entry name" value="Rhodopsin 7-helix transmembrane proteins"/>
    <property type="match status" value="1"/>
</dbReference>
<evidence type="ECO:0000256" key="7">
    <source>
        <dbReference type="ARBA" id="ARBA00023170"/>
    </source>
</evidence>
<gene>
    <name evidence="13" type="primary">LOC110978319</name>
</gene>
<dbReference type="GO" id="GO:0005886">
    <property type="term" value="C:plasma membrane"/>
    <property type="evidence" value="ECO:0007669"/>
    <property type="project" value="UniProtKB-SubCell"/>
</dbReference>
<feature type="transmembrane region" description="Helical" evidence="10">
    <location>
        <begin position="20"/>
        <end position="44"/>
    </location>
</feature>
<dbReference type="SUPFAM" id="SSF81321">
    <property type="entry name" value="Family A G protein-coupled receptor-like"/>
    <property type="match status" value="1"/>
</dbReference>
<keyword evidence="5 9" id="KW-0297">G-protein coupled receptor</keyword>
<dbReference type="PRINTS" id="PR00237">
    <property type="entry name" value="GPCRRHODOPSN"/>
</dbReference>
<feature type="transmembrane region" description="Helical" evidence="10">
    <location>
        <begin position="97"/>
        <end position="115"/>
    </location>
</feature>
<dbReference type="SMART" id="SM01381">
    <property type="entry name" value="7TM_GPCR_Srsx"/>
    <property type="match status" value="1"/>
</dbReference>
<dbReference type="GO" id="GO:0004930">
    <property type="term" value="F:G protein-coupled receptor activity"/>
    <property type="evidence" value="ECO:0007669"/>
    <property type="project" value="UniProtKB-KW"/>
</dbReference>
<keyword evidence="3 9" id="KW-0812">Transmembrane</keyword>
<keyword evidence="4 10" id="KW-1133">Transmembrane helix</keyword>
<sequence>MEANSTILPVSHLSVPLRALHGTTVIIADILGIIGNLLVIISIAKTPELHTSHNAFVLNLSMSDLLLSVFTVPFYVLAILAEGWPLSSKVCRFKAKFSLILWEVSLLTLAAVATNRYFLVAKSSGTYSRFCSRKQIIFAVLVFWLESLLVALFSEFAIEVDIQYLPAFSCCVFNPLDPTTYYFVMVFICIFVVSVLIIVPVQYFRVLLVIRASGRRVGRAVSTGPCTNDQHQLSCQNRPNASGITKDEIRLLKMFVLLSFFHVISYIPISIVYLFGVTSPMLFQGARFGMFILSTTVAINPILYAWMNQKIRHACCRLLKSKKRVFNLTLGRQMEQAQYWLTNSCQDFCRRTND</sequence>
<dbReference type="InterPro" id="IPR017452">
    <property type="entry name" value="GPCR_Rhodpsn_7TM"/>
</dbReference>
<keyword evidence="6 10" id="KW-0472">Membrane</keyword>
<evidence type="ECO:0000256" key="8">
    <source>
        <dbReference type="ARBA" id="ARBA00023224"/>
    </source>
</evidence>
<comment type="similarity">
    <text evidence="9">Belongs to the G-protein coupled receptor 1 family.</text>
</comment>
<dbReference type="PROSITE" id="PS50262">
    <property type="entry name" value="G_PROTEIN_RECEP_F1_2"/>
    <property type="match status" value="1"/>
</dbReference>
<evidence type="ECO:0000313" key="12">
    <source>
        <dbReference type="Proteomes" id="UP000694845"/>
    </source>
</evidence>
<feature type="transmembrane region" description="Helical" evidence="10">
    <location>
        <begin position="56"/>
        <end position="77"/>
    </location>
</feature>
<dbReference type="OMA" id="PISTIYM"/>
<keyword evidence="7 9" id="KW-0675">Receptor</keyword>
<evidence type="ECO:0000256" key="9">
    <source>
        <dbReference type="RuleBase" id="RU000688"/>
    </source>
</evidence>
<dbReference type="AlphaFoldDB" id="A0A8B7YB39"/>
<evidence type="ECO:0000256" key="6">
    <source>
        <dbReference type="ARBA" id="ARBA00023136"/>
    </source>
</evidence>
<feature type="transmembrane region" description="Helical" evidence="10">
    <location>
        <begin position="255"/>
        <end position="276"/>
    </location>
</feature>
<accession>A0A8B7YB39</accession>
<evidence type="ECO:0000313" key="13">
    <source>
        <dbReference type="RefSeq" id="XP_022088921.1"/>
    </source>
</evidence>
<dbReference type="InterPro" id="IPR000276">
    <property type="entry name" value="GPCR_Rhodpsn"/>
</dbReference>
<dbReference type="GeneID" id="110978319"/>
<feature type="transmembrane region" description="Helical" evidence="10">
    <location>
        <begin position="182"/>
        <end position="206"/>
    </location>
</feature>
<comment type="subcellular location">
    <subcellularLocation>
        <location evidence="1">Cell membrane</location>
        <topology evidence="1">Multi-pass membrane protein</topology>
    </subcellularLocation>
</comment>
<dbReference type="PROSITE" id="PS00237">
    <property type="entry name" value="G_PROTEIN_RECEP_F1_1"/>
    <property type="match status" value="1"/>
</dbReference>
<dbReference type="PANTHER" id="PTHR22752">
    <property type="entry name" value="G PROTEIN-COUPLED RECEPTOR"/>
    <property type="match status" value="1"/>
</dbReference>